<keyword evidence="4" id="KW-0540">Nuclease</keyword>
<keyword evidence="4" id="KW-0255">Endonuclease</keyword>
<dbReference type="SUPFAM" id="SSF116734">
    <property type="entry name" value="DNA methylase specificity domain"/>
    <property type="match status" value="2"/>
</dbReference>
<keyword evidence="2" id="KW-0680">Restriction system</keyword>
<dbReference type="AlphaFoldDB" id="A0AAE6WIG5"/>
<keyword evidence="4" id="KW-0378">Hydrolase</keyword>
<dbReference type="EMBL" id="CP040852">
    <property type="protein sequence ID" value="QIA90582.1"/>
    <property type="molecule type" value="Genomic_DNA"/>
</dbReference>
<organism evidence="4 5">
    <name type="scientific">Ligilactobacillus murinus</name>
    <dbReference type="NCBI Taxonomy" id="1622"/>
    <lineage>
        <taxon>Bacteria</taxon>
        <taxon>Bacillati</taxon>
        <taxon>Bacillota</taxon>
        <taxon>Bacilli</taxon>
        <taxon>Lactobacillales</taxon>
        <taxon>Lactobacillaceae</taxon>
        <taxon>Ligilactobacillus</taxon>
    </lineage>
</organism>
<accession>A0AAE6WIG5</accession>
<proteinExistence type="inferred from homology"/>
<dbReference type="REBASE" id="378331">
    <property type="entry name" value="S.LmuV10ORF10660P"/>
</dbReference>
<evidence type="ECO:0000256" key="1">
    <source>
        <dbReference type="ARBA" id="ARBA00010923"/>
    </source>
</evidence>
<evidence type="ECO:0000313" key="4">
    <source>
        <dbReference type="EMBL" id="QIA90582.1"/>
    </source>
</evidence>
<evidence type="ECO:0000313" key="5">
    <source>
        <dbReference type="Proteomes" id="UP000463931"/>
    </source>
</evidence>
<sequence length="342" mass="38948">MIWNFMERVIYSMIRLGDYFTIIRGNAKNLTDKQSSTDIKAVRLLSATSDNNGGSKFVIPQSDETVYSNTITINNNGSVGYVFYHPYKFIASSDVTIIVPTDKHELNENTALFLKSAIEKQQDKFAYGYKISNDRLKNLLIHVPLIDDSSINWEKMESVISDIRQDLLTVPTTKNDLDGSLDLNSKKWEQFKVSDILTVDSGVRLTKENMTKGDTPFIGASANGNGITNWVANENKSLDSNVLGVNYNGSVVDNFYHPYTALFSDDVKRIHIKDKTVDANVYKYMFLKVAFLQHKEQYQYGYKFDGNRMRNQKLVLPTDDNGNPDWKFMEDYIKSLPNGDLV</sequence>
<dbReference type="GO" id="GO:0003677">
    <property type="term" value="F:DNA binding"/>
    <property type="evidence" value="ECO:0007669"/>
    <property type="project" value="UniProtKB-KW"/>
</dbReference>
<dbReference type="Proteomes" id="UP000463931">
    <property type="component" value="Chromosome"/>
</dbReference>
<dbReference type="Gene3D" id="3.90.220.20">
    <property type="entry name" value="DNA methylase specificity domains"/>
    <property type="match status" value="2"/>
</dbReference>
<protein>
    <submittedName>
        <fullName evidence="4">Restriction endonuclease</fullName>
    </submittedName>
</protein>
<evidence type="ECO:0000256" key="3">
    <source>
        <dbReference type="ARBA" id="ARBA00023125"/>
    </source>
</evidence>
<name>A0AAE6WIG5_9LACO</name>
<dbReference type="Pfam" id="PF01420">
    <property type="entry name" value="Methylase_S"/>
    <property type="match status" value="2"/>
</dbReference>
<comment type="similarity">
    <text evidence="1">Belongs to the type-I restriction system S methylase family.</text>
</comment>
<gene>
    <name evidence="4" type="ORF">FEE40_10665</name>
</gene>
<dbReference type="InterPro" id="IPR044946">
    <property type="entry name" value="Restrct_endonuc_typeI_TRD_sf"/>
</dbReference>
<reference evidence="4 5" key="1">
    <citation type="journal article" date="2019" name="Nat. Med.">
        <title>Preventing dysbiosis of the neonatal mouse intestinal microbiome protects against late-onset sepsis.</title>
        <authorList>
            <person name="Singer J.R."/>
            <person name="Blosser E.G."/>
            <person name="Zindl C.L."/>
            <person name="Silberger D.J."/>
            <person name="Conlan S."/>
            <person name="Laufer V.A."/>
            <person name="DiToro D."/>
            <person name="Deming C."/>
            <person name="Kumar R."/>
            <person name="Morrow C.D."/>
            <person name="Segre J.A."/>
            <person name="Gray M.J."/>
            <person name="Randolph D.A."/>
            <person name="Weaver C.T."/>
        </authorList>
    </citation>
    <scope>NUCLEOTIDE SEQUENCE [LARGE SCALE GENOMIC DNA]</scope>
    <source>
        <strain evidence="4 5">V10</strain>
    </source>
</reference>
<dbReference type="GO" id="GO:0009307">
    <property type="term" value="P:DNA restriction-modification system"/>
    <property type="evidence" value="ECO:0007669"/>
    <property type="project" value="UniProtKB-KW"/>
</dbReference>
<dbReference type="InterPro" id="IPR000055">
    <property type="entry name" value="Restrct_endonuc_typeI_TRD"/>
</dbReference>
<evidence type="ECO:0000256" key="2">
    <source>
        <dbReference type="ARBA" id="ARBA00022747"/>
    </source>
</evidence>
<keyword evidence="3" id="KW-0238">DNA-binding</keyword>
<dbReference type="GO" id="GO:0004519">
    <property type="term" value="F:endonuclease activity"/>
    <property type="evidence" value="ECO:0007669"/>
    <property type="project" value="UniProtKB-KW"/>
</dbReference>